<sequence>MATHTNIYRGVFQGETYYVKILKNYNKRVKSQDVLRSKGMLEEIGLKCFDVVDAGVIEGEKYYISREVKGFDFEQMLDGGRTFQEIEGLITQSMEMFVRMLMNDLFYFGYNLKNFMLEGENLILIDVEEVQRKSFFKRKARVKTVWNALRSLKAGASRCNISYERLEDLFFKVYEEKTGEASRLKRDIALYMKVRDIKKKRKR</sequence>
<reference evidence="1" key="1">
    <citation type="submission" date="2022-12" db="EMBL/GenBank/DDBJ databases">
        <title>Reference genome sequencing for broad-spectrum identification of bacterial and archaeal isolates by mass spectrometry.</title>
        <authorList>
            <person name="Sekiguchi Y."/>
            <person name="Tourlousse D.M."/>
        </authorList>
    </citation>
    <scope>NUCLEOTIDE SEQUENCE</scope>
    <source>
        <strain evidence="1">10succ1</strain>
    </source>
</reference>
<dbReference type="Proteomes" id="UP001144471">
    <property type="component" value="Unassembled WGS sequence"/>
</dbReference>
<evidence type="ECO:0000313" key="2">
    <source>
        <dbReference type="Proteomes" id="UP001144471"/>
    </source>
</evidence>
<organism evidence="1 2">
    <name type="scientific">Propionigenium maris DSM 9537</name>
    <dbReference type="NCBI Taxonomy" id="1123000"/>
    <lineage>
        <taxon>Bacteria</taxon>
        <taxon>Fusobacteriati</taxon>
        <taxon>Fusobacteriota</taxon>
        <taxon>Fusobacteriia</taxon>
        <taxon>Fusobacteriales</taxon>
        <taxon>Fusobacteriaceae</taxon>
        <taxon>Propionigenium</taxon>
    </lineage>
</organism>
<name>A0A9W6LLW3_9FUSO</name>
<protein>
    <submittedName>
        <fullName evidence="1">Uncharacterized protein</fullName>
    </submittedName>
</protein>
<gene>
    <name evidence="1" type="ORF">PM10SUCC1_06740</name>
</gene>
<dbReference type="EMBL" id="BSDY01000002">
    <property type="protein sequence ID" value="GLI55159.1"/>
    <property type="molecule type" value="Genomic_DNA"/>
</dbReference>
<dbReference type="AlphaFoldDB" id="A0A9W6LLW3"/>
<accession>A0A9W6LLW3</accession>
<proteinExistence type="predicted"/>
<keyword evidence="2" id="KW-1185">Reference proteome</keyword>
<evidence type="ECO:0000313" key="1">
    <source>
        <dbReference type="EMBL" id="GLI55159.1"/>
    </source>
</evidence>
<comment type="caution">
    <text evidence="1">The sequence shown here is derived from an EMBL/GenBank/DDBJ whole genome shotgun (WGS) entry which is preliminary data.</text>
</comment>